<dbReference type="AlphaFoldDB" id="A0A0F9PQK1"/>
<reference evidence="2" key="1">
    <citation type="journal article" date="2015" name="Nature">
        <title>Complex archaea that bridge the gap between prokaryotes and eukaryotes.</title>
        <authorList>
            <person name="Spang A."/>
            <person name="Saw J.H."/>
            <person name="Jorgensen S.L."/>
            <person name="Zaremba-Niedzwiedzka K."/>
            <person name="Martijn J."/>
            <person name="Lind A.E."/>
            <person name="van Eijk R."/>
            <person name="Schleper C."/>
            <person name="Guy L."/>
            <person name="Ettema T.J."/>
        </authorList>
    </citation>
    <scope>NUCLEOTIDE SEQUENCE</scope>
</reference>
<organism evidence="2">
    <name type="scientific">marine sediment metagenome</name>
    <dbReference type="NCBI Taxonomy" id="412755"/>
    <lineage>
        <taxon>unclassified sequences</taxon>
        <taxon>metagenomes</taxon>
        <taxon>ecological metagenomes</taxon>
    </lineage>
</organism>
<dbReference type="Gene3D" id="1.10.10.10">
    <property type="entry name" value="Winged helix-like DNA-binding domain superfamily/Winged helix DNA-binding domain"/>
    <property type="match status" value="1"/>
</dbReference>
<dbReference type="InterPro" id="IPR036388">
    <property type="entry name" value="WH-like_DNA-bd_sf"/>
</dbReference>
<dbReference type="EMBL" id="LAZR01006008">
    <property type="protein sequence ID" value="KKM95427.1"/>
    <property type="molecule type" value="Genomic_DNA"/>
</dbReference>
<dbReference type="GO" id="GO:0006508">
    <property type="term" value="P:proteolysis"/>
    <property type="evidence" value="ECO:0007669"/>
    <property type="project" value="InterPro"/>
</dbReference>
<gene>
    <name evidence="2" type="ORF">LCGC14_1188290</name>
</gene>
<dbReference type="InterPro" id="IPR011991">
    <property type="entry name" value="ArsR-like_HTH"/>
</dbReference>
<dbReference type="InterPro" id="IPR036390">
    <property type="entry name" value="WH_DNA-bd_sf"/>
</dbReference>
<evidence type="ECO:0000259" key="1">
    <source>
        <dbReference type="Pfam" id="PF01726"/>
    </source>
</evidence>
<feature type="domain" description="LexA repressor DNA-binding" evidence="1">
    <location>
        <begin position="4"/>
        <end position="62"/>
    </location>
</feature>
<evidence type="ECO:0000313" key="2">
    <source>
        <dbReference type="EMBL" id="KKM95427.1"/>
    </source>
</evidence>
<dbReference type="SUPFAM" id="SSF46785">
    <property type="entry name" value="Winged helix' DNA-binding domain"/>
    <property type="match status" value="1"/>
</dbReference>
<dbReference type="GO" id="GO:0004252">
    <property type="term" value="F:serine-type endopeptidase activity"/>
    <property type="evidence" value="ECO:0007669"/>
    <property type="project" value="InterPro"/>
</dbReference>
<protein>
    <recommendedName>
        <fullName evidence="1">LexA repressor DNA-binding domain-containing protein</fullName>
    </recommendedName>
</protein>
<dbReference type="CDD" id="cd00090">
    <property type="entry name" value="HTH_ARSR"/>
    <property type="match status" value="1"/>
</dbReference>
<dbReference type="Pfam" id="PF01726">
    <property type="entry name" value="LexA_DNA_bind"/>
    <property type="match status" value="1"/>
</dbReference>
<proteinExistence type="predicted"/>
<name>A0A0F9PQK1_9ZZZZ</name>
<comment type="caution">
    <text evidence="2">The sequence shown here is derived from an EMBL/GenBank/DDBJ whole genome shotgun (WGS) entry which is preliminary data.</text>
</comment>
<dbReference type="InterPro" id="IPR006199">
    <property type="entry name" value="LexA_DNA-bd_dom"/>
</dbReference>
<accession>A0A0F9PQK1</accession>
<sequence>MKPTLTPKRMNVLVVVCALRKKNGFPPTIAEVAAKCKLSRATAHEHIRRLVKDGYLRETRDAIRKYIMKTCRCCLLITLALLLSGCSRTTATYKDGVATVTRTRILMTEDIDSFSYDASDGSFTFEGYKSDMTKALILIDKLTAKDKENKP</sequence>